<dbReference type="GO" id="GO:0008168">
    <property type="term" value="F:methyltransferase activity"/>
    <property type="evidence" value="ECO:0007669"/>
    <property type="project" value="UniProtKB-KW"/>
</dbReference>
<dbReference type="EC" id="2.1.1.-" evidence="3"/>
<dbReference type="Gene3D" id="1.10.10.1110">
    <property type="entry name" value="Methyltransferase PG1098, N-terminal domain"/>
    <property type="match status" value="1"/>
</dbReference>
<keyword evidence="4" id="KW-1185">Reference proteome</keyword>
<evidence type="ECO:0000313" key="4">
    <source>
        <dbReference type="Proteomes" id="UP001595805"/>
    </source>
</evidence>
<dbReference type="Gene3D" id="3.40.50.150">
    <property type="entry name" value="Vaccinia Virus protein VP39"/>
    <property type="match status" value="1"/>
</dbReference>
<evidence type="ECO:0000313" key="3">
    <source>
        <dbReference type="EMBL" id="MFC3879506.1"/>
    </source>
</evidence>
<dbReference type="EMBL" id="JBHRZS010000006">
    <property type="protein sequence ID" value="MFC3879506.1"/>
    <property type="molecule type" value="Genomic_DNA"/>
</dbReference>
<name>A0ABV8ANC1_9BACT</name>
<evidence type="ECO:0000259" key="2">
    <source>
        <dbReference type="Pfam" id="PF22013"/>
    </source>
</evidence>
<accession>A0ABV8ANC1</accession>
<dbReference type="InterPro" id="IPR029063">
    <property type="entry name" value="SAM-dependent_MTases_sf"/>
</dbReference>
<keyword evidence="3" id="KW-0489">Methyltransferase</keyword>
<keyword evidence="3" id="KW-0808">Transferase</keyword>
<feature type="domain" description="THUMP-like" evidence="1">
    <location>
        <begin position="324"/>
        <end position="393"/>
    </location>
</feature>
<comment type="caution">
    <text evidence="3">The sequence shown here is derived from an EMBL/GenBank/DDBJ whole genome shotgun (WGS) entry which is preliminary data.</text>
</comment>
<dbReference type="InterPro" id="IPR054168">
    <property type="entry name" value="PG_1098_Fer"/>
</dbReference>
<dbReference type="Pfam" id="PF22013">
    <property type="entry name" value="PG_1098_Fer"/>
    <property type="match status" value="1"/>
</dbReference>
<dbReference type="GO" id="GO:0032259">
    <property type="term" value="P:methylation"/>
    <property type="evidence" value="ECO:0007669"/>
    <property type="project" value="UniProtKB-KW"/>
</dbReference>
<reference evidence="4" key="1">
    <citation type="journal article" date="2019" name="Int. J. Syst. Evol. Microbiol.">
        <title>The Global Catalogue of Microorganisms (GCM) 10K type strain sequencing project: providing services to taxonomists for standard genome sequencing and annotation.</title>
        <authorList>
            <consortium name="The Broad Institute Genomics Platform"/>
            <consortium name="The Broad Institute Genome Sequencing Center for Infectious Disease"/>
            <person name="Wu L."/>
            <person name="Ma J."/>
        </authorList>
    </citation>
    <scope>NUCLEOTIDE SEQUENCE [LARGE SCALE GENOMIC DNA]</scope>
    <source>
        <strain evidence="4">CCUG 60523</strain>
    </source>
</reference>
<dbReference type="SUPFAM" id="SSF53335">
    <property type="entry name" value="S-adenosyl-L-methionine-dependent methyltransferases"/>
    <property type="match status" value="1"/>
</dbReference>
<dbReference type="RefSeq" id="WP_377903996.1">
    <property type="nucleotide sequence ID" value="NZ_JBHRZS010000006.1"/>
</dbReference>
<dbReference type="Pfam" id="PF18096">
    <property type="entry name" value="Thump_like"/>
    <property type="match status" value="1"/>
</dbReference>
<gene>
    <name evidence="3" type="ORF">ACFOSV_04945</name>
</gene>
<feature type="domain" description="PG-1098 ferredoxin-like" evidence="2">
    <location>
        <begin position="280"/>
        <end position="323"/>
    </location>
</feature>
<sequence>MNLAEFHSEAFQQFVLDHLEEDPALLLLKYQGKTAFDLKAAVHQIAARKKADKKLPSWAQDQRLIFPVSLSIEQSSSEETAKFKAGIQAGGTFLDLTGGFGVDSFFIGRKFQKAIYCERNEELAQVASHNFEILGPGKFHVFRGDGVEFLEKSQEQFDLIYADPARRGKGNQKLYKLADCEPDITANWKLMESKASKILLKVSPMLDISQAIQEIPEIQRATVLSVKNEVKEILLEWTKEAESQELSILAVDLGASEQAFGFSPEEESEAKSLFGEAEKYLIEPNAAILKAGGFKIFGERFSLKKLDANSHFYTTEEFPLDIPGRVFEIIQEISPKKAELKKQFPKGNVNVILRNYAQGANEFKKKFGLKDGGEDFLIGTKSPSGFKVFWCRPVKS</sequence>
<dbReference type="Proteomes" id="UP001595805">
    <property type="component" value="Unassembled WGS sequence"/>
</dbReference>
<dbReference type="CDD" id="cd02440">
    <property type="entry name" value="AdoMet_MTases"/>
    <property type="match status" value="1"/>
</dbReference>
<protein>
    <submittedName>
        <fullName evidence="3">Class I SAM-dependent methyltransferase</fullName>
        <ecNumber evidence="3">2.1.1.-</ecNumber>
    </submittedName>
</protein>
<proteinExistence type="predicted"/>
<dbReference type="InterPro" id="IPR041497">
    <property type="entry name" value="Thump-like"/>
</dbReference>
<organism evidence="3 4">
    <name type="scientific">Algoriphagus namhaensis</name>
    <dbReference type="NCBI Taxonomy" id="915353"/>
    <lineage>
        <taxon>Bacteria</taxon>
        <taxon>Pseudomonadati</taxon>
        <taxon>Bacteroidota</taxon>
        <taxon>Cytophagia</taxon>
        <taxon>Cytophagales</taxon>
        <taxon>Cyclobacteriaceae</taxon>
        <taxon>Algoriphagus</taxon>
    </lineage>
</organism>
<evidence type="ECO:0000259" key="1">
    <source>
        <dbReference type="Pfam" id="PF18096"/>
    </source>
</evidence>